<comment type="similarity">
    <text evidence="1">Belongs to the SNF7 family.</text>
</comment>
<evidence type="ECO:0000313" key="2">
    <source>
        <dbReference type="EMBL" id="VDN42049.1"/>
    </source>
</evidence>
<dbReference type="Gene3D" id="6.10.140.1230">
    <property type="match status" value="1"/>
</dbReference>
<dbReference type="EMBL" id="UYRT01099199">
    <property type="protein sequence ID" value="VDN42049.1"/>
    <property type="molecule type" value="Genomic_DNA"/>
</dbReference>
<reference evidence="2 3" key="1">
    <citation type="submission" date="2018-11" db="EMBL/GenBank/DDBJ databases">
        <authorList>
            <consortium name="Pathogen Informatics"/>
        </authorList>
    </citation>
    <scope>NUCLEOTIDE SEQUENCE [LARGE SCALE GENOMIC DNA]</scope>
</reference>
<dbReference type="AlphaFoldDB" id="A0A3P7RMT3"/>
<accession>A0A3P7RMT3</accession>
<evidence type="ECO:0000313" key="3">
    <source>
        <dbReference type="Proteomes" id="UP000271098"/>
    </source>
</evidence>
<dbReference type="GO" id="GO:0006900">
    <property type="term" value="P:vesicle budding from membrane"/>
    <property type="evidence" value="ECO:0007669"/>
    <property type="project" value="TreeGrafter"/>
</dbReference>
<dbReference type="GO" id="GO:0009898">
    <property type="term" value="C:cytoplasmic side of plasma membrane"/>
    <property type="evidence" value="ECO:0007669"/>
    <property type="project" value="TreeGrafter"/>
</dbReference>
<protein>
    <submittedName>
        <fullName evidence="2">Uncharacterized protein</fullName>
    </submittedName>
</protein>
<gene>
    <name evidence="2" type="ORF">GPUH_LOCUS23854</name>
</gene>
<dbReference type="GO" id="GO:0000815">
    <property type="term" value="C:ESCRT III complex"/>
    <property type="evidence" value="ECO:0007669"/>
    <property type="project" value="TreeGrafter"/>
</dbReference>
<proteinExistence type="inferred from homology"/>
<sequence>MRQKKRALREVESKDNQYQRLLEMMQQLGQTKQNKQILDAYKAGANAFKATLQRQGISPEQVDETMDSISDAMATAEEIQDAITAGAPQIDSDELSKDLEAELDAILADDTKADVSTLPEVPKEQLEAEEAETIATRLKRLREAA</sequence>
<dbReference type="GO" id="GO:0032511">
    <property type="term" value="P:late endosome to vacuole transport via multivesicular body sorting pathway"/>
    <property type="evidence" value="ECO:0007669"/>
    <property type="project" value="TreeGrafter"/>
</dbReference>
<name>A0A3P7RMT3_9BILA</name>
<dbReference type="OrthoDB" id="10250120at2759"/>
<dbReference type="Proteomes" id="UP000271098">
    <property type="component" value="Unassembled WGS sequence"/>
</dbReference>
<dbReference type="InterPro" id="IPR005024">
    <property type="entry name" value="Snf7_fam"/>
</dbReference>
<dbReference type="PANTHER" id="PTHR22761">
    <property type="entry name" value="CHARGED MULTIVESICULAR BODY PROTEIN"/>
    <property type="match status" value="1"/>
</dbReference>
<dbReference type="Pfam" id="PF03357">
    <property type="entry name" value="Snf7"/>
    <property type="match status" value="1"/>
</dbReference>
<dbReference type="PANTHER" id="PTHR22761:SF46">
    <property type="entry name" value="CHARGED MULTIVESICULAR BODY PROTEIN 7"/>
    <property type="match status" value="1"/>
</dbReference>
<dbReference type="GO" id="GO:0005771">
    <property type="term" value="C:multivesicular body"/>
    <property type="evidence" value="ECO:0007669"/>
    <property type="project" value="TreeGrafter"/>
</dbReference>
<organism evidence="2 3">
    <name type="scientific">Gongylonema pulchrum</name>
    <dbReference type="NCBI Taxonomy" id="637853"/>
    <lineage>
        <taxon>Eukaryota</taxon>
        <taxon>Metazoa</taxon>
        <taxon>Ecdysozoa</taxon>
        <taxon>Nematoda</taxon>
        <taxon>Chromadorea</taxon>
        <taxon>Rhabditida</taxon>
        <taxon>Spirurina</taxon>
        <taxon>Spiruromorpha</taxon>
        <taxon>Spiruroidea</taxon>
        <taxon>Gongylonematidae</taxon>
        <taxon>Gongylonema</taxon>
    </lineage>
</organism>
<evidence type="ECO:0000256" key="1">
    <source>
        <dbReference type="ARBA" id="ARBA00006190"/>
    </source>
</evidence>
<keyword evidence="3" id="KW-1185">Reference proteome</keyword>